<dbReference type="RefSeq" id="WP_125687783.1">
    <property type="nucleotide sequence ID" value="NZ_JBHSSI010000037.1"/>
</dbReference>
<sequence>MTGVTAMQRLKLDSGGQFSPYRPTDKAKNTYTIFYIYWPKNDTHQKLKKLIISGSHFSILYAGVLK</sequence>
<keyword evidence="2" id="KW-1185">Reference proteome</keyword>
<name>A0ABW1TGE5_9LACO</name>
<organism evidence="1 2">
    <name type="scientific">Levilactobacillus fujinensis</name>
    <dbReference type="NCBI Taxonomy" id="2486024"/>
    <lineage>
        <taxon>Bacteria</taxon>
        <taxon>Bacillati</taxon>
        <taxon>Bacillota</taxon>
        <taxon>Bacilli</taxon>
        <taxon>Lactobacillales</taxon>
        <taxon>Lactobacillaceae</taxon>
        <taxon>Levilactobacillus</taxon>
    </lineage>
</organism>
<dbReference type="Proteomes" id="UP001596283">
    <property type="component" value="Unassembled WGS sequence"/>
</dbReference>
<comment type="caution">
    <text evidence="1">The sequence shown here is derived from an EMBL/GenBank/DDBJ whole genome shotgun (WGS) entry which is preliminary data.</text>
</comment>
<dbReference type="EMBL" id="JBHSSI010000037">
    <property type="protein sequence ID" value="MFC6260750.1"/>
    <property type="molecule type" value="Genomic_DNA"/>
</dbReference>
<evidence type="ECO:0000313" key="1">
    <source>
        <dbReference type="EMBL" id="MFC6260750.1"/>
    </source>
</evidence>
<evidence type="ECO:0000313" key="2">
    <source>
        <dbReference type="Proteomes" id="UP001596283"/>
    </source>
</evidence>
<accession>A0ABW1TGE5</accession>
<protein>
    <submittedName>
        <fullName evidence="1">Uncharacterized protein</fullName>
    </submittedName>
</protein>
<gene>
    <name evidence="1" type="ORF">ACFP1C_07265</name>
</gene>
<reference evidence="2" key="1">
    <citation type="journal article" date="2019" name="Int. J. Syst. Evol. Microbiol.">
        <title>The Global Catalogue of Microorganisms (GCM) 10K type strain sequencing project: providing services to taxonomists for standard genome sequencing and annotation.</title>
        <authorList>
            <consortium name="The Broad Institute Genomics Platform"/>
            <consortium name="The Broad Institute Genome Sequencing Center for Infectious Disease"/>
            <person name="Wu L."/>
            <person name="Ma J."/>
        </authorList>
    </citation>
    <scope>NUCLEOTIDE SEQUENCE [LARGE SCALE GENOMIC DNA]</scope>
    <source>
        <strain evidence="2">CCM 8908</strain>
    </source>
</reference>
<proteinExistence type="predicted"/>